<organism evidence="1 2">
    <name type="scientific">Laceyella tengchongensis</name>
    <dbReference type="NCBI Taxonomy" id="574699"/>
    <lineage>
        <taxon>Bacteria</taxon>
        <taxon>Bacillati</taxon>
        <taxon>Bacillota</taxon>
        <taxon>Bacilli</taxon>
        <taxon>Bacillales</taxon>
        <taxon>Thermoactinomycetaceae</taxon>
        <taxon>Laceyella</taxon>
    </lineage>
</organism>
<dbReference type="EMBL" id="FXTU01000003">
    <property type="protein sequence ID" value="SMP19316.1"/>
    <property type="molecule type" value="Genomic_DNA"/>
</dbReference>
<dbReference type="Proteomes" id="UP001157946">
    <property type="component" value="Unassembled WGS sequence"/>
</dbReference>
<keyword evidence="2" id="KW-1185">Reference proteome</keyword>
<protein>
    <submittedName>
        <fullName evidence="1">Uncharacterized protein</fullName>
    </submittedName>
</protein>
<dbReference type="RefSeq" id="WP_102992366.1">
    <property type="nucleotide sequence ID" value="NZ_FXTU01000003.1"/>
</dbReference>
<reference evidence="1" key="1">
    <citation type="submission" date="2017-05" db="EMBL/GenBank/DDBJ databases">
        <authorList>
            <person name="Varghese N."/>
            <person name="Submissions S."/>
        </authorList>
    </citation>
    <scope>NUCLEOTIDE SEQUENCE</scope>
    <source>
        <strain evidence="1">DSM 45262</strain>
    </source>
</reference>
<proteinExistence type="predicted"/>
<evidence type="ECO:0000313" key="1">
    <source>
        <dbReference type="EMBL" id="SMP19316.1"/>
    </source>
</evidence>
<name>A0AA46AFI7_9BACL</name>
<comment type="caution">
    <text evidence="1">The sequence shown here is derived from an EMBL/GenBank/DDBJ whole genome shotgun (WGS) entry which is preliminary data.</text>
</comment>
<evidence type="ECO:0000313" key="2">
    <source>
        <dbReference type="Proteomes" id="UP001157946"/>
    </source>
</evidence>
<accession>A0AA46AFI7</accession>
<gene>
    <name evidence="1" type="ORF">SAMN06265361_103271</name>
</gene>
<dbReference type="AlphaFoldDB" id="A0AA46AFI7"/>
<sequence length="101" mass="11695">MLKVQIKGQANQVTSFINKLQQRPEIEVDCHEKQWKGMYGRKDVEVTCYVRLFPETNIQRVSLLATNGKEIVIPMWDVLELELDDGKKIIAGRSFDIFGVR</sequence>